<gene>
    <name evidence="2" type="ORF">EDD36DRAFT_465557</name>
</gene>
<accession>A0AAN6IDG0</accession>
<sequence>MPESIDLTETELFSLYARYPEIQFESNQEVLNEKEQFSSPSSNNTDHNDTQFSTVSVSTAHTTPPKTNISSNHDSHSPFEDFLENIQKSDMPENSKAGFELIGTEIIELGSLLSAYGNSENSCGPNSCMILCQSCPLLVRLQHCNYRVEEQISNMSFIKTLAPFRIVPSQQDLWCNYRQMAQLIAKYTALPSRTEQRLLDELTYVFDACVYQQLVAQDIDNSLQDRINELYDVLMSLLSKYTLWWNGMEDLTKGYMLPTLRAMRQAPDVLRQVTYMEQSISAARAAFGKSQASGMQNSENQVVEALNLTVYHTQMAIPPKSKRRYRREHTL</sequence>
<evidence type="ECO:0000313" key="2">
    <source>
        <dbReference type="EMBL" id="KAI1613433.1"/>
    </source>
</evidence>
<dbReference type="EMBL" id="MU404354">
    <property type="protein sequence ID" value="KAI1613433.1"/>
    <property type="molecule type" value="Genomic_DNA"/>
</dbReference>
<evidence type="ECO:0000313" key="3">
    <source>
        <dbReference type="Proteomes" id="UP001203852"/>
    </source>
</evidence>
<reference evidence="2" key="1">
    <citation type="journal article" date="2022" name="bioRxiv">
        <title>Deciphering the potential niche of two novel black yeast fungi from a biological soil crust based on their genomes, phenotypes, and melanin regulation.</title>
        <authorList>
            <consortium name="DOE Joint Genome Institute"/>
            <person name="Carr E.C."/>
            <person name="Barton Q."/>
            <person name="Grambo S."/>
            <person name="Sullivan M."/>
            <person name="Renfro C.M."/>
            <person name="Kuo A."/>
            <person name="Pangilinan J."/>
            <person name="Lipzen A."/>
            <person name="Keymanesh K."/>
            <person name="Savage E."/>
            <person name="Barry K."/>
            <person name="Grigoriev I.V."/>
            <person name="Riekhof W.R."/>
            <person name="Harris S.S."/>
        </authorList>
    </citation>
    <scope>NUCLEOTIDE SEQUENCE</scope>
    <source>
        <strain evidence="2">JF 03-4F</strain>
    </source>
</reference>
<keyword evidence="3" id="KW-1185">Reference proteome</keyword>
<proteinExistence type="predicted"/>
<organism evidence="2 3">
    <name type="scientific">Exophiala viscosa</name>
    <dbReference type="NCBI Taxonomy" id="2486360"/>
    <lineage>
        <taxon>Eukaryota</taxon>
        <taxon>Fungi</taxon>
        <taxon>Dikarya</taxon>
        <taxon>Ascomycota</taxon>
        <taxon>Pezizomycotina</taxon>
        <taxon>Eurotiomycetes</taxon>
        <taxon>Chaetothyriomycetidae</taxon>
        <taxon>Chaetothyriales</taxon>
        <taxon>Herpotrichiellaceae</taxon>
        <taxon>Exophiala</taxon>
    </lineage>
</organism>
<name>A0AAN6IDG0_9EURO</name>
<comment type="caution">
    <text evidence="2">The sequence shown here is derived from an EMBL/GenBank/DDBJ whole genome shotgun (WGS) entry which is preliminary data.</text>
</comment>
<protein>
    <submittedName>
        <fullName evidence="2">Uncharacterized protein</fullName>
    </submittedName>
</protein>
<feature type="region of interest" description="Disordered" evidence="1">
    <location>
        <begin position="31"/>
        <end position="76"/>
    </location>
</feature>
<evidence type="ECO:0000256" key="1">
    <source>
        <dbReference type="SAM" id="MobiDB-lite"/>
    </source>
</evidence>
<dbReference type="Proteomes" id="UP001203852">
    <property type="component" value="Unassembled WGS sequence"/>
</dbReference>
<feature type="compositionally biased region" description="Polar residues" evidence="1">
    <location>
        <begin position="37"/>
        <end position="72"/>
    </location>
</feature>
<dbReference type="AlphaFoldDB" id="A0AAN6IDG0"/>